<dbReference type="PROSITE" id="PS00847">
    <property type="entry name" value="MCM_1"/>
    <property type="match status" value="1"/>
</dbReference>
<dbReference type="PANTHER" id="PTHR11630">
    <property type="entry name" value="DNA REPLICATION LICENSING FACTOR MCM FAMILY MEMBER"/>
    <property type="match status" value="1"/>
</dbReference>
<dbReference type="Gene3D" id="3.40.50.300">
    <property type="entry name" value="P-loop containing nucleotide triphosphate hydrolases"/>
    <property type="match status" value="1"/>
</dbReference>
<evidence type="ECO:0000256" key="7">
    <source>
        <dbReference type="ARBA" id="ARBA00022801"/>
    </source>
</evidence>
<dbReference type="PANTHER" id="PTHR11630:SF43">
    <property type="entry name" value="DNA REPLICATION LICENSING FACTOR MCM6"/>
    <property type="match status" value="1"/>
</dbReference>
<evidence type="ECO:0000256" key="5">
    <source>
        <dbReference type="ARBA" id="ARBA00022741"/>
    </source>
</evidence>
<evidence type="ECO:0000256" key="14">
    <source>
        <dbReference type="RuleBase" id="RU004070"/>
    </source>
</evidence>
<dbReference type="Pfam" id="PF00493">
    <property type="entry name" value="MCM"/>
    <property type="match status" value="1"/>
</dbReference>
<dbReference type="CDD" id="cd17757">
    <property type="entry name" value="MCM6"/>
    <property type="match status" value="1"/>
</dbReference>
<evidence type="ECO:0000256" key="6">
    <source>
        <dbReference type="ARBA" id="ARBA00022776"/>
    </source>
</evidence>
<dbReference type="Pfam" id="PF17207">
    <property type="entry name" value="MCM_OB"/>
    <property type="match status" value="1"/>
</dbReference>
<name>A0AAJ7JEI8_9HYME</name>
<dbReference type="Gene3D" id="3.30.1640.10">
    <property type="entry name" value="mini-chromosome maintenance (MCM) complex, chain A, domain 1"/>
    <property type="match status" value="1"/>
</dbReference>
<evidence type="ECO:0000256" key="1">
    <source>
        <dbReference type="ARBA" id="ARBA00004123"/>
    </source>
</evidence>
<dbReference type="GO" id="GO:0051301">
    <property type="term" value="P:cell division"/>
    <property type="evidence" value="ECO:0007669"/>
    <property type="project" value="UniProtKB-KW"/>
</dbReference>
<dbReference type="InterPro" id="IPR041562">
    <property type="entry name" value="MCM_lid"/>
</dbReference>
<dbReference type="Gene3D" id="2.20.28.10">
    <property type="match status" value="1"/>
</dbReference>
<dbReference type="InterPro" id="IPR027417">
    <property type="entry name" value="P-loop_NTPase"/>
</dbReference>
<dbReference type="PROSITE" id="PS50051">
    <property type="entry name" value="MCM_2"/>
    <property type="match status" value="1"/>
</dbReference>
<evidence type="ECO:0000256" key="8">
    <source>
        <dbReference type="ARBA" id="ARBA00022806"/>
    </source>
</evidence>
<dbReference type="InterPro" id="IPR008049">
    <property type="entry name" value="MCM6"/>
</dbReference>
<dbReference type="PRINTS" id="PR01662">
    <property type="entry name" value="MCMPROTEIN6"/>
</dbReference>
<keyword evidence="11" id="KW-0539">Nucleus</keyword>
<dbReference type="FunFam" id="3.40.50.300:FF:000115">
    <property type="entry name" value="DNA helicase"/>
    <property type="match status" value="1"/>
</dbReference>
<dbReference type="GO" id="GO:1990518">
    <property type="term" value="F:single-stranded 3'-5' DNA helicase activity"/>
    <property type="evidence" value="ECO:0007669"/>
    <property type="project" value="TreeGrafter"/>
</dbReference>
<dbReference type="GO" id="GO:0005634">
    <property type="term" value="C:nucleus"/>
    <property type="evidence" value="ECO:0007669"/>
    <property type="project" value="UniProtKB-SubCell"/>
</dbReference>
<keyword evidence="5 14" id="KW-0547">Nucleotide-binding</keyword>
<dbReference type="SMART" id="SM00350">
    <property type="entry name" value="MCM"/>
    <property type="match status" value="1"/>
</dbReference>
<accession>A0AAJ7JEI8</accession>
<comment type="subunit">
    <text evidence="15">Component of the MCM2-7 complex.</text>
</comment>
<evidence type="ECO:0000256" key="10">
    <source>
        <dbReference type="ARBA" id="ARBA00023125"/>
    </source>
</evidence>
<dbReference type="Gene3D" id="1.20.58.870">
    <property type="match status" value="1"/>
</dbReference>
<dbReference type="PRINTS" id="PR01657">
    <property type="entry name" value="MCMFAMILY"/>
</dbReference>
<dbReference type="GO" id="GO:0000727">
    <property type="term" value="P:double-strand break repair via break-induced replication"/>
    <property type="evidence" value="ECO:0007669"/>
    <property type="project" value="TreeGrafter"/>
</dbReference>
<keyword evidence="17" id="KW-1185">Reference proteome</keyword>
<comment type="similarity">
    <text evidence="2 14">Belongs to the MCM family.</text>
</comment>
<dbReference type="EC" id="3.6.4.12" evidence="15"/>
<comment type="catalytic activity">
    <reaction evidence="13">
        <text>ATP + H2O = ADP + phosphate + H(+)</text>
        <dbReference type="Rhea" id="RHEA:13065"/>
        <dbReference type="ChEBI" id="CHEBI:15377"/>
        <dbReference type="ChEBI" id="CHEBI:15378"/>
        <dbReference type="ChEBI" id="CHEBI:30616"/>
        <dbReference type="ChEBI" id="CHEBI:43474"/>
        <dbReference type="ChEBI" id="CHEBI:456216"/>
        <dbReference type="EC" id="3.6.4.12"/>
    </reaction>
    <physiologicalReaction direction="left-to-right" evidence="13">
        <dbReference type="Rhea" id="RHEA:13066"/>
    </physiologicalReaction>
</comment>
<comment type="function">
    <text evidence="15">Acts as component of the MCM2-7 complex (MCM complex) which is the replicative helicase essential for 'once per cell cycle' DNA replication initiation and elongation in eukaryotic cells. The active ATPase sites in the MCM2-7 ring are formed through the interaction surfaces of two neighboring subunits such that a critical structure of a conserved arginine finger motif is provided in trans relative to the ATP-binding site of the Walker A box of the adjacent subunit. The six ATPase active sites, however, are likely to contribute differentially to the complex helicase activity.</text>
</comment>
<dbReference type="Pfam" id="PF14551">
    <property type="entry name" value="MCM_N"/>
    <property type="match status" value="1"/>
</dbReference>
<evidence type="ECO:0000313" key="18">
    <source>
        <dbReference type="RefSeq" id="XP_017891495.1"/>
    </source>
</evidence>
<keyword evidence="10 14" id="KW-0238">DNA-binding</keyword>
<protein>
    <recommendedName>
        <fullName evidence="15">DNA replication licensing factor MCM6</fullName>
        <ecNumber evidence="15">3.6.4.12</ecNumber>
    </recommendedName>
</protein>
<keyword evidence="7 15" id="KW-0378">Hydrolase</keyword>
<keyword evidence="4 15" id="KW-0235">DNA replication</keyword>
<proteinExistence type="inferred from homology"/>
<dbReference type="InterPro" id="IPR001208">
    <property type="entry name" value="MCM_dom"/>
</dbReference>
<dbReference type="InterPro" id="IPR041024">
    <property type="entry name" value="Mcm6_C"/>
</dbReference>
<dbReference type="GO" id="GO:0016787">
    <property type="term" value="F:hydrolase activity"/>
    <property type="evidence" value="ECO:0007669"/>
    <property type="project" value="UniProtKB-KW"/>
</dbReference>
<sequence length="811" mass="91701">MDVGDTQTTGSRVIDEVGVKCQKLFQDFLEEFKEDGVVKYLEPAKELVSPEHCTLEVTFDDVDEYNQVLSTTIVEEYYRVYPYLCQAVCNYVKDVAELRKEKECYVSFVEVPTRQKLRELNSSKLGTLIRISGQVIRTHPVHPELILGTFLCMDCNGVIKNVEQQFKFTNPTICHNPVCSNRRNFMLDVDNSVFVDFQKIKIQETQEELPRGCIPRSLEIILRAEAVETIQAGDRFDFTGTMIVVPDVAVLSFPGVKADPKSRRKRNMDQGEGVTGLKSLGTRELTYKTAFLACSVTPTSFRFGGTEANMEEISQEMMKKRMTEAEWNRIYEMSRDKNLYQNLVNSLFSSIHGNDEVKKGIILMLFGGVGKTTEEGTSLRGDINCCIVGDPSTAKSQILKIVAQITPRAIYTSGKASSAAGLTAAVIRDEESPDFVIEAGALMLADQGICCIDEFDKMDLRDQVAIHEAMEQQTISIAKAGVRATLNARTSILAAANPVGGRYDRKKSLQQNVQLTAPIMSRFDLFFIIIDECNEIIDNAIAKRIIDIHCDNWQDFETVYSHSEIVRYINFAKHFKPVLSQEAMEFLIDSYTTLRQRSSSSGRWRVTVRQLESLIRLSEAMAKLECLDEVTVRHVKEAKRLLSKSIVTVEQPDIDLEEGEDGNLDVSMSDEAPPLMAALNAIGRDEDTPQPQEVQKKKLTMSFEEYKNLSNMLVLYMRNEEARAESDPSDDAKSGLRKSELVAWYLDQVQDQIDSEEELLERKNFIEKIIDRLTYHDQIIIPLTVTSLKSKGKDEEDDPLLVVHPNYVLDI</sequence>
<dbReference type="GO" id="GO:0042555">
    <property type="term" value="C:MCM complex"/>
    <property type="evidence" value="ECO:0007669"/>
    <property type="project" value="UniProtKB-UniRule"/>
</dbReference>
<dbReference type="SUPFAM" id="SSF52540">
    <property type="entry name" value="P-loop containing nucleoside triphosphate hydrolases"/>
    <property type="match status" value="1"/>
</dbReference>
<dbReference type="GO" id="GO:0005524">
    <property type="term" value="F:ATP binding"/>
    <property type="evidence" value="ECO:0007669"/>
    <property type="project" value="UniProtKB-UniRule"/>
</dbReference>
<evidence type="ECO:0000256" key="2">
    <source>
        <dbReference type="ARBA" id="ARBA00008010"/>
    </source>
</evidence>
<evidence type="ECO:0000256" key="3">
    <source>
        <dbReference type="ARBA" id="ARBA00022618"/>
    </source>
</evidence>
<dbReference type="Gene3D" id="2.40.50.140">
    <property type="entry name" value="Nucleic acid-binding proteins"/>
    <property type="match status" value="1"/>
</dbReference>
<keyword evidence="12 15" id="KW-0131">Cell cycle</keyword>
<evidence type="ECO:0000256" key="12">
    <source>
        <dbReference type="ARBA" id="ARBA00023306"/>
    </source>
</evidence>
<evidence type="ECO:0000259" key="16">
    <source>
        <dbReference type="PROSITE" id="PS50051"/>
    </source>
</evidence>
<dbReference type="FunFam" id="2.20.28.10:FF:000003">
    <property type="entry name" value="DNA helicase"/>
    <property type="match status" value="1"/>
</dbReference>
<dbReference type="GO" id="GO:1902969">
    <property type="term" value="P:mitotic DNA replication"/>
    <property type="evidence" value="ECO:0007669"/>
    <property type="project" value="TreeGrafter"/>
</dbReference>
<dbReference type="AlphaFoldDB" id="A0AAJ7JEI8"/>
<evidence type="ECO:0000256" key="11">
    <source>
        <dbReference type="ARBA" id="ARBA00023242"/>
    </source>
</evidence>
<dbReference type="GO" id="GO:0006270">
    <property type="term" value="P:DNA replication initiation"/>
    <property type="evidence" value="ECO:0007669"/>
    <property type="project" value="UniProtKB-UniRule"/>
</dbReference>
<dbReference type="InterPro" id="IPR027925">
    <property type="entry name" value="MCM_N"/>
</dbReference>
<organism evidence="17 18">
    <name type="scientific">Ceratina calcarata</name>
    <dbReference type="NCBI Taxonomy" id="156304"/>
    <lineage>
        <taxon>Eukaryota</taxon>
        <taxon>Metazoa</taxon>
        <taxon>Ecdysozoa</taxon>
        <taxon>Arthropoda</taxon>
        <taxon>Hexapoda</taxon>
        <taxon>Insecta</taxon>
        <taxon>Pterygota</taxon>
        <taxon>Neoptera</taxon>
        <taxon>Endopterygota</taxon>
        <taxon>Hymenoptera</taxon>
        <taxon>Apocrita</taxon>
        <taxon>Aculeata</taxon>
        <taxon>Apoidea</taxon>
        <taxon>Anthophila</taxon>
        <taxon>Apidae</taxon>
        <taxon>Ceratina</taxon>
        <taxon>Zadontomerus</taxon>
    </lineage>
</organism>
<evidence type="ECO:0000256" key="15">
    <source>
        <dbReference type="RuleBase" id="RU368064"/>
    </source>
</evidence>
<dbReference type="RefSeq" id="XP_017891495.1">
    <property type="nucleotide sequence ID" value="XM_018036006.2"/>
</dbReference>
<dbReference type="GeneID" id="108631839"/>
<comment type="subcellular location">
    <subcellularLocation>
        <location evidence="1 15">Nucleus</location>
    </subcellularLocation>
</comment>
<keyword evidence="9 14" id="KW-0067">ATP-binding</keyword>
<evidence type="ECO:0000313" key="17">
    <source>
        <dbReference type="Proteomes" id="UP000694925"/>
    </source>
</evidence>
<evidence type="ECO:0000256" key="13">
    <source>
        <dbReference type="ARBA" id="ARBA00048432"/>
    </source>
</evidence>
<keyword evidence="3" id="KW-0132">Cell division</keyword>
<keyword evidence="8 15" id="KW-0347">Helicase</keyword>
<feature type="domain" description="MCM C-terminal AAA(+) ATPase" evidence="16">
    <location>
        <begin position="339"/>
        <end position="545"/>
    </location>
</feature>
<evidence type="ECO:0000256" key="4">
    <source>
        <dbReference type="ARBA" id="ARBA00022705"/>
    </source>
</evidence>
<dbReference type="Pfam" id="PF18263">
    <property type="entry name" value="WHD_MCM6"/>
    <property type="match status" value="1"/>
</dbReference>
<dbReference type="InterPro" id="IPR018525">
    <property type="entry name" value="MCM_CS"/>
</dbReference>
<dbReference type="InterPro" id="IPR033762">
    <property type="entry name" value="MCM_OB"/>
</dbReference>
<dbReference type="FunFam" id="3.30.1640.10:FF:000004">
    <property type="entry name" value="DNA helicase"/>
    <property type="match status" value="1"/>
</dbReference>
<dbReference type="InterPro" id="IPR031327">
    <property type="entry name" value="MCM"/>
</dbReference>
<dbReference type="Pfam" id="PF17855">
    <property type="entry name" value="MCM_lid"/>
    <property type="match status" value="1"/>
</dbReference>
<dbReference type="GO" id="GO:0003697">
    <property type="term" value="F:single-stranded DNA binding"/>
    <property type="evidence" value="ECO:0007669"/>
    <property type="project" value="TreeGrafter"/>
</dbReference>
<dbReference type="Proteomes" id="UP000694925">
    <property type="component" value="Unplaced"/>
</dbReference>
<dbReference type="KEGG" id="ccal:108631839"/>
<dbReference type="InterPro" id="IPR012340">
    <property type="entry name" value="NA-bd_OB-fold"/>
</dbReference>
<evidence type="ECO:0000256" key="9">
    <source>
        <dbReference type="ARBA" id="ARBA00022840"/>
    </source>
</evidence>
<dbReference type="CTD" id="4175"/>
<reference evidence="18" key="1">
    <citation type="submission" date="2025-08" db="UniProtKB">
        <authorList>
            <consortium name="RefSeq"/>
        </authorList>
    </citation>
    <scope>IDENTIFICATION</scope>
    <source>
        <tissue evidence="18">Whole body</tissue>
    </source>
</reference>
<gene>
    <name evidence="18" type="primary">LOC108631839</name>
</gene>
<dbReference type="SUPFAM" id="SSF50249">
    <property type="entry name" value="Nucleic acid-binding proteins"/>
    <property type="match status" value="1"/>
</dbReference>
<keyword evidence="6" id="KW-0498">Mitosis</keyword>
<dbReference type="FunFam" id="1.20.58.870:FF:000001">
    <property type="entry name" value="DNA helicase"/>
    <property type="match status" value="1"/>
</dbReference>